<dbReference type="Proteomes" id="UP001465976">
    <property type="component" value="Unassembled WGS sequence"/>
</dbReference>
<evidence type="ECO:0000313" key="3">
    <source>
        <dbReference type="Proteomes" id="UP001465976"/>
    </source>
</evidence>
<feature type="region of interest" description="Disordered" evidence="1">
    <location>
        <begin position="1"/>
        <end position="25"/>
    </location>
</feature>
<gene>
    <name evidence="2" type="ORF">V5O48_001132</name>
</gene>
<evidence type="ECO:0000313" key="2">
    <source>
        <dbReference type="EMBL" id="KAL0580938.1"/>
    </source>
</evidence>
<name>A0ABR3FZE4_9AGAR</name>
<organism evidence="2 3">
    <name type="scientific">Marasmius crinis-equi</name>
    <dbReference type="NCBI Taxonomy" id="585013"/>
    <lineage>
        <taxon>Eukaryota</taxon>
        <taxon>Fungi</taxon>
        <taxon>Dikarya</taxon>
        <taxon>Basidiomycota</taxon>
        <taxon>Agaricomycotina</taxon>
        <taxon>Agaricomycetes</taxon>
        <taxon>Agaricomycetidae</taxon>
        <taxon>Agaricales</taxon>
        <taxon>Marasmiineae</taxon>
        <taxon>Marasmiaceae</taxon>
        <taxon>Marasmius</taxon>
    </lineage>
</organism>
<sequence length="228" mass="25829">MTTFSANTPGRKRTSQTTSSSRRPLTHAAINTNQGARLGTSTLKCDRPSTLPERADAKVRRTRGVSRIQLEDSLSIGTASPPEKRQRIDQGENLIAEQDAVIYAQHWEFVRTPTLPPSPERSRAENKALAMWLGAYLSEMFIADMALRWFVSEALARDLEHTLDFFYPDNVVVFLALKYVVDLLPQTRFDERGRNEADCAIMILRAFLSALSLASKWMDDYAQPLHDW</sequence>
<comment type="caution">
    <text evidence="2">The sequence shown here is derived from an EMBL/GenBank/DDBJ whole genome shotgun (WGS) entry which is preliminary data.</text>
</comment>
<keyword evidence="3" id="KW-1185">Reference proteome</keyword>
<evidence type="ECO:0000256" key="1">
    <source>
        <dbReference type="SAM" id="MobiDB-lite"/>
    </source>
</evidence>
<reference evidence="2 3" key="1">
    <citation type="submission" date="2024-02" db="EMBL/GenBank/DDBJ databases">
        <title>A draft genome for the cacao thread blight pathogen Marasmius crinis-equi.</title>
        <authorList>
            <person name="Cohen S.P."/>
            <person name="Baruah I.K."/>
            <person name="Amoako-Attah I."/>
            <person name="Bukari Y."/>
            <person name="Meinhardt L.W."/>
            <person name="Bailey B.A."/>
        </authorList>
    </citation>
    <scope>NUCLEOTIDE SEQUENCE [LARGE SCALE GENOMIC DNA]</scope>
    <source>
        <strain evidence="2 3">GH-76</strain>
    </source>
</reference>
<protein>
    <submittedName>
        <fullName evidence="2">Uncharacterized protein</fullName>
    </submittedName>
</protein>
<accession>A0ABR3FZE4</accession>
<dbReference type="EMBL" id="JBAHYK010000020">
    <property type="protein sequence ID" value="KAL0580938.1"/>
    <property type="molecule type" value="Genomic_DNA"/>
</dbReference>
<proteinExistence type="predicted"/>